<protein>
    <submittedName>
        <fullName evidence="1">DUF2334 domain-containing protein</fullName>
    </submittedName>
</protein>
<dbReference type="GO" id="GO:0005975">
    <property type="term" value="P:carbohydrate metabolic process"/>
    <property type="evidence" value="ECO:0007669"/>
    <property type="project" value="InterPro"/>
</dbReference>
<dbReference type="Proteomes" id="UP000515955">
    <property type="component" value="Chromosome"/>
</dbReference>
<dbReference type="Pfam" id="PF10096">
    <property type="entry name" value="DUF2334"/>
    <property type="match status" value="1"/>
</dbReference>
<keyword evidence="2" id="KW-1185">Reference proteome</keyword>
<dbReference type="KEGG" id="srhi:H9L12_03950"/>
<dbReference type="SUPFAM" id="SSF88713">
    <property type="entry name" value="Glycoside hydrolase/deacetylase"/>
    <property type="match status" value="1"/>
</dbReference>
<dbReference type="InterPro" id="IPR018763">
    <property type="entry name" value="DUF2334"/>
</dbReference>
<dbReference type="InterPro" id="IPR011330">
    <property type="entry name" value="Glyco_hydro/deAcase_b/a-brl"/>
</dbReference>
<evidence type="ECO:0000313" key="2">
    <source>
        <dbReference type="Proteomes" id="UP000515955"/>
    </source>
</evidence>
<accession>A0A7G9SCZ6</accession>
<dbReference type="Gene3D" id="3.20.20.370">
    <property type="entry name" value="Glycoside hydrolase/deacetylase"/>
    <property type="match status" value="1"/>
</dbReference>
<gene>
    <name evidence="1" type="ORF">H9L12_03950</name>
</gene>
<proteinExistence type="predicted"/>
<reference evidence="1 2" key="1">
    <citation type="submission" date="2020-08" db="EMBL/GenBank/DDBJ databases">
        <title>Genome sequence of Sphingomonas rhizophila KACC 19189T.</title>
        <authorList>
            <person name="Hyun D.-W."/>
            <person name="Bae J.-W."/>
        </authorList>
    </citation>
    <scope>NUCLEOTIDE SEQUENCE [LARGE SCALE GENOMIC DNA]</scope>
    <source>
        <strain evidence="1 2">KACC 19189</strain>
    </source>
</reference>
<sequence>MSARYLLRLDDACPTMKRDGWQRLEDLFDELRIKPIVAVVPDNQDPALHYDDADPGFWDRVRQWRNKGWTIAQHGYRHILKPTRASQYLPINPGSEFAGLPLAEQQEKIAKGWALLASEGVEPTVWVAPAHSFDRTTLWAIERSTPIRIVSDGLARNPFAADGFRWIPQTLWSLTPKDDGVWTVCLHPSTMGDDEFARLAGALRGPIAGS</sequence>
<organism evidence="1 2">
    <name type="scientific">Sphingomonas rhizophila</name>
    <dbReference type="NCBI Taxonomy" id="2071607"/>
    <lineage>
        <taxon>Bacteria</taxon>
        <taxon>Pseudomonadati</taxon>
        <taxon>Pseudomonadota</taxon>
        <taxon>Alphaproteobacteria</taxon>
        <taxon>Sphingomonadales</taxon>
        <taxon>Sphingomonadaceae</taxon>
        <taxon>Sphingomonas</taxon>
    </lineage>
</organism>
<name>A0A7G9SCZ6_9SPHN</name>
<dbReference type="EMBL" id="CP060717">
    <property type="protein sequence ID" value="QNN65721.1"/>
    <property type="molecule type" value="Genomic_DNA"/>
</dbReference>
<dbReference type="RefSeq" id="WP_187542706.1">
    <property type="nucleotide sequence ID" value="NZ_CP060717.1"/>
</dbReference>
<dbReference type="AlphaFoldDB" id="A0A7G9SCZ6"/>
<evidence type="ECO:0000313" key="1">
    <source>
        <dbReference type="EMBL" id="QNN65721.1"/>
    </source>
</evidence>